<dbReference type="GO" id="GO:0008237">
    <property type="term" value="F:metallopeptidase activity"/>
    <property type="evidence" value="ECO:0007669"/>
    <property type="project" value="InterPro"/>
</dbReference>
<dbReference type="Gene3D" id="3.40.390.10">
    <property type="entry name" value="Collagenase (Catalytic Domain)"/>
    <property type="match status" value="1"/>
</dbReference>
<dbReference type="OrthoDB" id="4259138at2759"/>
<keyword evidence="1" id="KW-0732">Signal</keyword>
<dbReference type="InterPro" id="IPR024079">
    <property type="entry name" value="MetalloPept_cat_dom_sf"/>
</dbReference>
<accession>A0A066X880</accession>
<comment type="caution">
    <text evidence="2">The sequence shown here is derived from an EMBL/GenBank/DDBJ whole genome shotgun (WGS) entry which is preliminary data.</text>
</comment>
<gene>
    <name evidence="2" type="ORF">CSUB01_10806</name>
</gene>
<evidence type="ECO:0000256" key="1">
    <source>
        <dbReference type="SAM" id="SignalP"/>
    </source>
</evidence>
<evidence type="ECO:0008006" key="4">
    <source>
        <dbReference type="Google" id="ProtNLM"/>
    </source>
</evidence>
<dbReference type="eggNOG" id="ENOG502T5A6">
    <property type="taxonomic scope" value="Eukaryota"/>
</dbReference>
<name>A0A066X880_COLSU</name>
<protein>
    <recommendedName>
        <fullName evidence="4">Lysine-specific metallo-endopeptidase domain-containing protein</fullName>
    </recommendedName>
</protein>
<proteinExistence type="predicted"/>
<evidence type="ECO:0000313" key="3">
    <source>
        <dbReference type="Proteomes" id="UP000027238"/>
    </source>
</evidence>
<dbReference type="HOGENOM" id="CLU_064758_0_0_1"/>
<feature type="chain" id="PRO_5001629897" description="Lysine-specific metallo-endopeptidase domain-containing protein" evidence="1">
    <location>
        <begin position="22"/>
        <end position="365"/>
    </location>
</feature>
<feature type="signal peptide" evidence="1">
    <location>
        <begin position="1"/>
        <end position="21"/>
    </location>
</feature>
<keyword evidence="3" id="KW-1185">Reference proteome</keyword>
<dbReference type="Proteomes" id="UP000027238">
    <property type="component" value="Unassembled WGS sequence"/>
</dbReference>
<dbReference type="EMBL" id="JMSE01001183">
    <property type="protein sequence ID" value="KDN63889.1"/>
    <property type="molecule type" value="Genomic_DNA"/>
</dbReference>
<evidence type="ECO:0000313" key="2">
    <source>
        <dbReference type="EMBL" id="KDN63889.1"/>
    </source>
</evidence>
<reference evidence="3" key="1">
    <citation type="journal article" date="2014" name="Genome Announc.">
        <title>Draft genome sequence of Colletotrichum sublineola, a destructive pathogen of cultivated sorghum.</title>
        <authorList>
            <person name="Baroncelli R."/>
            <person name="Sanz-Martin J.M."/>
            <person name="Rech G.E."/>
            <person name="Sukno S.A."/>
            <person name="Thon M.R."/>
        </authorList>
    </citation>
    <scope>NUCLEOTIDE SEQUENCE [LARGE SCALE GENOMIC DNA]</scope>
    <source>
        <strain evidence="3">TX430BB</strain>
    </source>
</reference>
<sequence>MARLIYFSIVLYAILVSLVLGQKPVTELFQDVNTQNNDNGGCGYVGLDNLNKMVRDAHDMASGARSMVGSYGQDARWQRILEAFFNRENPDNALSNRYGGVRSWLRNGGPVNAGTVQEELHLFCDSNFLIRKSMEDDAIQKDGTNVKDGKGNNMKINQIEAYTKEQRDTARRLSTSTETVSTADIVPYWNKLSKSYEFDRNNRARVDSGPCYDGSTVSGFTKPSSPFPYIVLCPRAFGLRQSTKENTWSYRPYQLVSSDRPSGQEIGTVARVDNGEVDDFRRLGSIKPTAGTFFHEMFHLVHGKAGSYPRSGEVYQVSAILQAAYSVSSVNPETYAQMAIALANTLEQDLDGMDLNWHTGYATSD</sequence>
<organism evidence="2 3">
    <name type="scientific">Colletotrichum sublineola</name>
    <name type="common">Sorghum anthracnose fungus</name>
    <dbReference type="NCBI Taxonomy" id="1173701"/>
    <lineage>
        <taxon>Eukaryota</taxon>
        <taxon>Fungi</taxon>
        <taxon>Dikarya</taxon>
        <taxon>Ascomycota</taxon>
        <taxon>Pezizomycotina</taxon>
        <taxon>Sordariomycetes</taxon>
        <taxon>Hypocreomycetidae</taxon>
        <taxon>Glomerellales</taxon>
        <taxon>Glomerellaceae</taxon>
        <taxon>Colletotrichum</taxon>
        <taxon>Colletotrichum graminicola species complex</taxon>
    </lineage>
</organism>
<dbReference type="AlphaFoldDB" id="A0A066X880"/>
<dbReference type="OMA" id="MRIGHED"/>